<proteinExistence type="predicted"/>
<dbReference type="InterPro" id="IPR029063">
    <property type="entry name" value="SAM-dependent_MTases_sf"/>
</dbReference>
<name>A0A8J6C4D4_DIALT</name>
<evidence type="ECO:0000256" key="1">
    <source>
        <dbReference type="SAM" id="Phobius"/>
    </source>
</evidence>
<feature type="transmembrane region" description="Helical" evidence="1">
    <location>
        <begin position="190"/>
        <end position="210"/>
    </location>
</feature>
<feature type="transmembrane region" description="Helical" evidence="1">
    <location>
        <begin position="46"/>
        <end position="65"/>
    </location>
</feature>
<feature type="transmembrane region" description="Helical" evidence="1">
    <location>
        <begin position="118"/>
        <end position="142"/>
    </location>
</feature>
<evidence type="ECO:0000313" key="2">
    <source>
        <dbReference type="EMBL" id="KAG8460119.1"/>
    </source>
</evidence>
<feature type="transmembrane region" description="Helical" evidence="1">
    <location>
        <begin position="261"/>
        <end position="279"/>
    </location>
</feature>
<dbReference type="PROSITE" id="PS50096">
    <property type="entry name" value="IQ"/>
    <property type="match status" value="1"/>
</dbReference>
<protein>
    <recommendedName>
        <fullName evidence="4">Methyltransferase domain-containing protein</fullName>
    </recommendedName>
</protein>
<keyword evidence="3" id="KW-1185">Reference proteome</keyword>
<keyword evidence="1" id="KW-0472">Membrane</keyword>
<dbReference type="CDD" id="cd02440">
    <property type="entry name" value="AdoMet_MTases"/>
    <property type="match status" value="1"/>
</dbReference>
<feature type="transmembrane region" description="Helical" evidence="1">
    <location>
        <begin position="230"/>
        <end position="249"/>
    </location>
</feature>
<feature type="transmembrane region" description="Helical" evidence="1">
    <location>
        <begin position="20"/>
        <end position="39"/>
    </location>
</feature>
<dbReference type="InterPro" id="IPR021829">
    <property type="entry name" value="DUF3419"/>
</dbReference>
<dbReference type="OrthoDB" id="10253390at2759"/>
<dbReference type="PANTHER" id="PTHR47473:SF1">
    <property type="entry name" value="METHYLTRANSFERASE DOMAIN-CONTAINING PROTEIN"/>
    <property type="match status" value="1"/>
</dbReference>
<dbReference type="Pfam" id="PF11899">
    <property type="entry name" value="DUF3419"/>
    <property type="match status" value="1"/>
</dbReference>
<dbReference type="Proteomes" id="UP000751190">
    <property type="component" value="Unassembled WGS sequence"/>
</dbReference>
<dbReference type="PANTHER" id="PTHR47473">
    <property type="entry name" value="BTA1P"/>
    <property type="match status" value="1"/>
</dbReference>
<feature type="transmembrane region" description="Helical" evidence="1">
    <location>
        <begin position="85"/>
        <end position="106"/>
    </location>
</feature>
<dbReference type="EMBL" id="JAGTXO010000035">
    <property type="protein sequence ID" value="KAG8460119.1"/>
    <property type="molecule type" value="Genomic_DNA"/>
</dbReference>
<keyword evidence="1" id="KW-1133">Transmembrane helix</keyword>
<dbReference type="Gene3D" id="3.40.50.150">
    <property type="entry name" value="Vaccinia Virus protein VP39"/>
    <property type="match status" value="1"/>
</dbReference>
<sequence>MAFEFQLPSVDDETVMAELGLLAANMAVCGVLFVVLSFLRIGSKSWYLTLYSSAATSIVGVIFFRSVLRDGLEASIMNENELSRFIALFFIGYCLMDLVLGAAYYEQAITYADGWMHHLLYVAICGVLLYRRMTGLFAVALVEELPIIILSFFEVQNKRKPSLLFGGLYFVTRCFFHLQLIYAAAPFSKLVFATGVVLLRWHLVTFQAWVRGYLLRSSTGKRRLPFNAKIAFFLAAIVAQAVAHVLLAVSRVRVLRQTGQVRAATAHALICAYFAYQLLTIVQDVYTQNFIMSAIGKKKIIYNISWEDPAIDHRVLKCGPEDVVLTISSAGCNVLDYVLEGPKKVIAVDMNCAQLALLELKLAAIRSCSHDEFFRLFGESEYTLFADIYASRLRPHLSPDAADFWDANGSIIRNNLMFAGASGLMARLLQPIIWLTGLARHMEATARSGEGAPGALVASPFFKLACAVVKAPALWSWLAPLGGVPLEQLNLLAERPELFAERLVEVLAKRMWPNEHFANNYFYYGYVVGRFSRDCCPRYLRAENFATLRKRVDIVRPFHGTWAEGAETLAPGEVTVASLLDSMDWMPEQMVGENIGRLVSVMARSNARLFWRSFAPEVHSTVLAHLRDRSGCAPILVPDYDRVGWYLSQYYTELTPDYDARKLLCKGTGAVYNNSLGDDVLVMAKMGSYGLTGALGMKRDVRAFYRSQGRRYDGFREALLPDRDVFMQFVMPWVTTPKTWISVGCGTARDVEFVVEHVRLSGTKVYLVDLSDALLDMAKERVAKLGLADSVVCIEGDINDEATIARLPAGGADFVTCSYCLTMIPPWERALQTMVRLTKPGGYLGLIDFTTKARTGAWQRVYKWWFANDGVYFERAHVRWLQACEQLETVWYKEAEGRVPYTFLMPTHYTFCAKKRGGK</sequence>
<feature type="transmembrane region" description="Helical" evidence="1">
    <location>
        <begin position="162"/>
        <end position="183"/>
    </location>
</feature>
<dbReference type="OMA" id="WYLTLYS"/>
<evidence type="ECO:0000313" key="3">
    <source>
        <dbReference type="Proteomes" id="UP000751190"/>
    </source>
</evidence>
<dbReference type="AlphaFoldDB" id="A0A8J6C4D4"/>
<evidence type="ECO:0008006" key="4">
    <source>
        <dbReference type="Google" id="ProtNLM"/>
    </source>
</evidence>
<reference evidence="2" key="1">
    <citation type="submission" date="2021-05" db="EMBL/GenBank/DDBJ databases">
        <title>The genome of the haptophyte Pavlova lutheri (Diacronema luteri, Pavlovales) - a model for lipid biosynthesis in eukaryotic algae.</title>
        <authorList>
            <person name="Hulatt C.J."/>
            <person name="Posewitz M.C."/>
        </authorList>
    </citation>
    <scope>NUCLEOTIDE SEQUENCE</scope>
    <source>
        <strain evidence="2">NIVA-4/92</strain>
    </source>
</reference>
<comment type="caution">
    <text evidence="2">The sequence shown here is derived from an EMBL/GenBank/DDBJ whole genome shotgun (WGS) entry which is preliminary data.</text>
</comment>
<organism evidence="2 3">
    <name type="scientific">Diacronema lutheri</name>
    <name type="common">Unicellular marine alga</name>
    <name type="synonym">Monochrysis lutheri</name>
    <dbReference type="NCBI Taxonomy" id="2081491"/>
    <lineage>
        <taxon>Eukaryota</taxon>
        <taxon>Haptista</taxon>
        <taxon>Haptophyta</taxon>
        <taxon>Pavlovophyceae</taxon>
        <taxon>Pavlovales</taxon>
        <taxon>Pavlovaceae</taxon>
        <taxon>Diacronema</taxon>
    </lineage>
</organism>
<keyword evidence="1" id="KW-0812">Transmembrane</keyword>
<dbReference type="Pfam" id="PF13489">
    <property type="entry name" value="Methyltransf_23"/>
    <property type="match status" value="1"/>
</dbReference>
<dbReference type="SUPFAM" id="SSF53335">
    <property type="entry name" value="S-adenosyl-L-methionine-dependent methyltransferases"/>
    <property type="match status" value="1"/>
</dbReference>
<accession>A0A8J6C4D4</accession>
<gene>
    <name evidence="2" type="ORF">KFE25_014264</name>
</gene>